<evidence type="ECO:0000256" key="1">
    <source>
        <dbReference type="ARBA" id="ARBA00022801"/>
    </source>
</evidence>
<dbReference type="InterPro" id="IPR023214">
    <property type="entry name" value="HAD_sf"/>
</dbReference>
<keyword evidence="4" id="KW-1185">Reference proteome</keyword>
<reference evidence="3 4" key="1">
    <citation type="journal article" date="2013" name="Environ. Microbiol.">
        <title>Genome analysis of Chitinivibrio alkaliphilus gen. nov., sp. nov., a novel extremely haloalkaliphilic anaerobic chitinolytic bacterium from the candidate phylum Termite Group 3.</title>
        <authorList>
            <person name="Sorokin D.Y."/>
            <person name="Gumerov V.M."/>
            <person name="Rakitin A.L."/>
            <person name="Beletsky A.V."/>
            <person name="Damste J.S."/>
            <person name="Muyzer G."/>
            <person name="Mardanov A.V."/>
            <person name="Ravin N.V."/>
        </authorList>
    </citation>
    <scope>NUCLEOTIDE SEQUENCE [LARGE SCALE GENOMIC DNA]</scope>
    <source>
        <strain evidence="3 4">ACht1</strain>
    </source>
</reference>
<dbReference type="eggNOG" id="COG1011">
    <property type="taxonomic scope" value="Bacteria"/>
</dbReference>
<dbReference type="GO" id="GO:0016787">
    <property type="term" value="F:hydrolase activity"/>
    <property type="evidence" value="ECO:0007669"/>
    <property type="project" value="UniProtKB-KW"/>
</dbReference>
<dbReference type="PROSITE" id="PS01228">
    <property type="entry name" value="COF_1"/>
    <property type="match status" value="1"/>
</dbReference>
<keyword evidence="2" id="KW-1133">Transmembrane helix</keyword>
<feature type="transmembrane region" description="Helical" evidence="2">
    <location>
        <begin position="20"/>
        <end position="37"/>
    </location>
</feature>
<dbReference type="InterPro" id="IPR051540">
    <property type="entry name" value="S-2-haloacid_dehalogenase"/>
</dbReference>
<dbReference type="Proteomes" id="UP000017148">
    <property type="component" value="Unassembled WGS sequence"/>
</dbReference>
<dbReference type="Gene3D" id="3.40.50.1000">
    <property type="entry name" value="HAD superfamily/HAD-like"/>
    <property type="match status" value="1"/>
</dbReference>
<evidence type="ECO:0000313" key="3">
    <source>
        <dbReference type="EMBL" id="ERP31134.1"/>
    </source>
</evidence>
<dbReference type="Gene3D" id="1.10.150.240">
    <property type="entry name" value="Putative phosphatase, domain 2"/>
    <property type="match status" value="1"/>
</dbReference>
<dbReference type="PANTHER" id="PTHR43316:SF3">
    <property type="entry name" value="HALOACID DEHALOGENASE, TYPE II (AFU_ORTHOLOGUE AFUA_2G07750)-RELATED"/>
    <property type="match status" value="1"/>
</dbReference>
<keyword evidence="1 3" id="KW-0378">Hydrolase</keyword>
<keyword evidence="2" id="KW-0812">Transmembrane</keyword>
<evidence type="ECO:0000313" key="4">
    <source>
        <dbReference type="Proteomes" id="UP000017148"/>
    </source>
</evidence>
<organism evidence="3 4">
    <name type="scientific">Chitinivibrio alkaliphilus ACht1</name>
    <dbReference type="NCBI Taxonomy" id="1313304"/>
    <lineage>
        <taxon>Bacteria</taxon>
        <taxon>Pseudomonadati</taxon>
        <taxon>Fibrobacterota</taxon>
        <taxon>Chitinivibrionia</taxon>
        <taxon>Chitinivibrionales</taxon>
        <taxon>Chitinivibrionaceae</taxon>
        <taxon>Chitinivibrio</taxon>
    </lineage>
</organism>
<dbReference type="EMBL" id="ASJR01000019">
    <property type="protein sequence ID" value="ERP31134.1"/>
    <property type="molecule type" value="Genomic_DNA"/>
</dbReference>
<dbReference type="InterPro" id="IPR023198">
    <property type="entry name" value="PGP-like_dom2"/>
</dbReference>
<keyword evidence="2" id="KW-0472">Membrane</keyword>
<comment type="caution">
    <text evidence="3">The sequence shown here is derived from an EMBL/GenBank/DDBJ whole genome shotgun (WGS) entry which is preliminary data.</text>
</comment>
<evidence type="ECO:0000256" key="2">
    <source>
        <dbReference type="SAM" id="Phobius"/>
    </source>
</evidence>
<name>U7D3Q1_9BACT</name>
<dbReference type="PATRIC" id="fig|1313304.3.peg.1922"/>
<accession>U7D3Q1</accession>
<sequence length="212" mass="24246">MTSVQAVIFDFDGTLYAMKGVYKLIFAAFCFPRVAYLPRYMRIRQQFIGDDFGSREAMEAAFCEAFLKQYGVEDASYWIKNSFSTSFIRTLRFMRNRPEYETILPALRKKGIRTVLFSDFGLIESRLRALGLQPELFDHILSAEDLGALKPAPRAFQTIRKRLQLPAKNILVVGDRLDTDGAAAQQEGMPFLQVRGKDNRNWDALARRLAAL</sequence>
<dbReference type="InterPro" id="IPR006439">
    <property type="entry name" value="HAD-SF_hydro_IA"/>
</dbReference>
<dbReference type="PANTHER" id="PTHR43316">
    <property type="entry name" value="HYDROLASE, HALOACID DELAHOGENASE-RELATED"/>
    <property type="match status" value="1"/>
</dbReference>
<dbReference type="SUPFAM" id="SSF56784">
    <property type="entry name" value="HAD-like"/>
    <property type="match status" value="1"/>
</dbReference>
<dbReference type="RefSeq" id="WP_022637433.1">
    <property type="nucleotide sequence ID" value="NZ_ASJR01000019.1"/>
</dbReference>
<dbReference type="AlphaFoldDB" id="U7D3Q1"/>
<dbReference type="Pfam" id="PF00702">
    <property type="entry name" value="Hydrolase"/>
    <property type="match status" value="1"/>
</dbReference>
<dbReference type="OrthoDB" id="9807630at2"/>
<proteinExistence type="predicted"/>
<dbReference type="SFLD" id="SFLDS00003">
    <property type="entry name" value="Haloacid_Dehalogenase"/>
    <property type="match status" value="1"/>
</dbReference>
<gene>
    <name evidence="3" type="ORF">CALK_2015</name>
</gene>
<dbReference type="InterPro" id="IPR036412">
    <property type="entry name" value="HAD-like_sf"/>
</dbReference>
<dbReference type="STRING" id="1313304.CALK_2015"/>
<dbReference type="SFLD" id="SFLDG01129">
    <property type="entry name" value="C1.5:_HAD__Beta-PGM__Phosphata"/>
    <property type="match status" value="1"/>
</dbReference>
<dbReference type="NCBIfam" id="TIGR01549">
    <property type="entry name" value="HAD-SF-IA-v1"/>
    <property type="match status" value="1"/>
</dbReference>
<protein>
    <submittedName>
        <fullName evidence="3">Haloacid dehalogenase-like hydrolase</fullName>
    </submittedName>
</protein>